<dbReference type="SUPFAM" id="SSF53300">
    <property type="entry name" value="vWA-like"/>
    <property type="match status" value="1"/>
</dbReference>
<dbReference type="InterPro" id="IPR050458">
    <property type="entry name" value="LolB"/>
</dbReference>
<reference evidence="3 4" key="1">
    <citation type="submission" date="2019-02" db="EMBL/GenBank/DDBJ databases">
        <title>Deep-cultivation of Planctomycetes and their phenomic and genomic characterization uncovers novel biology.</title>
        <authorList>
            <person name="Wiegand S."/>
            <person name="Jogler M."/>
            <person name="Boedeker C."/>
            <person name="Pinto D."/>
            <person name="Vollmers J."/>
            <person name="Rivas-Marin E."/>
            <person name="Kohn T."/>
            <person name="Peeters S.H."/>
            <person name="Heuer A."/>
            <person name="Rast P."/>
            <person name="Oberbeckmann S."/>
            <person name="Bunk B."/>
            <person name="Jeske O."/>
            <person name="Meyerdierks A."/>
            <person name="Storesund J.E."/>
            <person name="Kallscheuer N."/>
            <person name="Luecker S."/>
            <person name="Lage O.M."/>
            <person name="Pohl T."/>
            <person name="Merkel B.J."/>
            <person name="Hornburger P."/>
            <person name="Mueller R.-W."/>
            <person name="Bruemmer F."/>
            <person name="Labrenz M."/>
            <person name="Spormann A.M."/>
            <person name="Op den Camp H."/>
            <person name="Overmann J."/>
            <person name="Amann R."/>
            <person name="Jetten M.S.M."/>
            <person name="Mascher T."/>
            <person name="Medema M.H."/>
            <person name="Devos D.P."/>
            <person name="Kaster A.-K."/>
            <person name="Ovreas L."/>
            <person name="Rohde M."/>
            <person name="Galperin M.Y."/>
            <person name="Jogler C."/>
        </authorList>
    </citation>
    <scope>NUCLEOTIDE SEQUENCE [LARGE SCALE GENOMIC DNA]</scope>
    <source>
        <strain evidence="3 4">Mal52</strain>
    </source>
</reference>
<dbReference type="KEGG" id="sdyn:Mal52_30990"/>
<dbReference type="PANTHER" id="PTHR30634:SF16">
    <property type="entry name" value="OUTER-MEMBRANE LIPOPROTEIN LOLB"/>
    <property type="match status" value="1"/>
</dbReference>
<evidence type="ECO:0000259" key="2">
    <source>
        <dbReference type="SMART" id="SM00327"/>
    </source>
</evidence>
<dbReference type="RefSeq" id="WP_145376945.1">
    <property type="nucleotide sequence ID" value="NZ_CP036276.1"/>
</dbReference>
<dbReference type="Gene3D" id="3.40.50.410">
    <property type="entry name" value="von Willebrand factor, type A domain"/>
    <property type="match status" value="1"/>
</dbReference>
<dbReference type="AlphaFoldDB" id="A0A517ZQ95"/>
<feature type="region of interest" description="Disordered" evidence="1">
    <location>
        <begin position="50"/>
        <end position="72"/>
    </location>
</feature>
<proteinExistence type="predicted"/>
<keyword evidence="4" id="KW-1185">Reference proteome</keyword>
<dbReference type="InterPro" id="IPR002035">
    <property type="entry name" value="VWF_A"/>
</dbReference>
<evidence type="ECO:0000313" key="4">
    <source>
        <dbReference type="Proteomes" id="UP000319383"/>
    </source>
</evidence>
<evidence type="ECO:0000313" key="3">
    <source>
        <dbReference type="EMBL" id="QDU44613.1"/>
    </source>
</evidence>
<dbReference type="EMBL" id="CP036276">
    <property type="protein sequence ID" value="QDU44613.1"/>
    <property type="molecule type" value="Genomic_DNA"/>
</dbReference>
<accession>A0A517ZQ95</accession>
<name>A0A517ZQ95_9PLAN</name>
<gene>
    <name evidence="3" type="ORF">Mal52_30990</name>
</gene>
<dbReference type="PANTHER" id="PTHR30634">
    <property type="entry name" value="OUTER MEMBRANE LOLAB LIPOPROTEIN INSERTION APPARATUS"/>
    <property type="match status" value="1"/>
</dbReference>
<organism evidence="3 4">
    <name type="scientific">Symmachiella dynata</name>
    <dbReference type="NCBI Taxonomy" id="2527995"/>
    <lineage>
        <taxon>Bacteria</taxon>
        <taxon>Pseudomonadati</taxon>
        <taxon>Planctomycetota</taxon>
        <taxon>Planctomycetia</taxon>
        <taxon>Planctomycetales</taxon>
        <taxon>Planctomycetaceae</taxon>
        <taxon>Symmachiella</taxon>
    </lineage>
</organism>
<feature type="compositionally biased region" description="Gly residues" evidence="1">
    <location>
        <begin position="52"/>
        <end position="68"/>
    </location>
</feature>
<feature type="domain" description="VWFA" evidence="2">
    <location>
        <begin position="218"/>
        <end position="377"/>
    </location>
</feature>
<protein>
    <submittedName>
        <fullName evidence="3">VWA domain containing CoxE-like protein</fullName>
    </submittedName>
</protein>
<evidence type="ECO:0000256" key="1">
    <source>
        <dbReference type="SAM" id="MobiDB-lite"/>
    </source>
</evidence>
<dbReference type="Proteomes" id="UP000319383">
    <property type="component" value="Chromosome"/>
</dbReference>
<dbReference type="InterPro" id="IPR008912">
    <property type="entry name" value="Uncharacterised_CoxE"/>
</dbReference>
<dbReference type="SMART" id="SM00327">
    <property type="entry name" value="VWA"/>
    <property type="match status" value="1"/>
</dbReference>
<sequence>MSNPVHPESHQLARWRLVLGKDAEAHNIGCQEDAACQRIESLVGFLFDDSASGGGGSQGGERSGGGPAGHPLTVPEWVEAVNELFPHQAKEVMQRELIRRRGIDQLLESPELLEKVEPNVDLAKTIMTHRDLLTPKTRVLARKLIERVVQQLKERMQIQIAQAITGAIRRDKHSPRAVYRNLDLSTTIRRNLKNYDRDLQRLLVDRLYFYAAERKKRPWHIIVAVDQSGSMLDSAIFSTIMASIFYELPSVRTSLFLFDTEIADLSEMVGQPVDILLSVQLGGGTNIAKAVTYAEQITREPARTIVVLITDFYEGGSESDLVNKIGEMAQAGIRLIGLGALGYDARPDYNKATAKKCRKAGMDILVCTPENLAECMAQIILG</sequence>
<dbReference type="Pfam" id="PF05762">
    <property type="entry name" value="VWA_CoxE"/>
    <property type="match status" value="1"/>
</dbReference>
<dbReference type="InterPro" id="IPR036465">
    <property type="entry name" value="vWFA_dom_sf"/>
</dbReference>